<dbReference type="AlphaFoldDB" id="A0A542DD73"/>
<evidence type="ECO:0000313" key="1">
    <source>
        <dbReference type="EMBL" id="TQJ01015.1"/>
    </source>
</evidence>
<gene>
    <name evidence="1" type="ORF">FB471_0677</name>
</gene>
<protein>
    <submittedName>
        <fullName evidence="1">Uncharacterized protein</fullName>
    </submittedName>
</protein>
<name>A0A542DD73_AMYCI</name>
<dbReference type="EMBL" id="VFML01000001">
    <property type="protein sequence ID" value="TQJ01015.1"/>
    <property type="molecule type" value="Genomic_DNA"/>
</dbReference>
<dbReference type="RefSeq" id="WP_141995876.1">
    <property type="nucleotide sequence ID" value="NZ_VFML01000001.1"/>
</dbReference>
<dbReference type="OrthoDB" id="3628932at2"/>
<keyword evidence="2" id="KW-1185">Reference proteome</keyword>
<organism evidence="1 2">
    <name type="scientific">Amycolatopsis cihanbeyliensis</name>
    <dbReference type="NCBI Taxonomy" id="1128664"/>
    <lineage>
        <taxon>Bacteria</taxon>
        <taxon>Bacillati</taxon>
        <taxon>Actinomycetota</taxon>
        <taxon>Actinomycetes</taxon>
        <taxon>Pseudonocardiales</taxon>
        <taxon>Pseudonocardiaceae</taxon>
        <taxon>Amycolatopsis</taxon>
    </lineage>
</organism>
<evidence type="ECO:0000313" key="2">
    <source>
        <dbReference type="Proteomes" id="UP000320876"/>
    </source>
</evidence>
<proteinExistence type="predicted"/>
<dbReference type="Proteomes" id="UP000320876">
    <property type="component" value="Unassembled WGS sequence"/>
</dbReference>
<sequence>MDRAEEEPGEDPRRDPRWGLVDAAARVPVPTPPGLISRVLRSVHGLRGRKLAEPLELEQERGRLHVGERALVLFTRTLGGELGARLGVHVSAVALEPTGLEVLLTVRYGVAANEAAETLRSKLREALVAEFGSAAPPVSVHIADVHHE</sequence>
<comment type="caution">
    <text evidence="1">The sequence shown here is derived from an EMBL/GenBank/DDBJ whole genome shotgun (WGS) entry which is preliminary data.</text>
</comment>
<accession>A0A542DD73</accession>
<reference evidence="1 2" key="1">
    <citation type="submission" date="2019-06" db="EMBL/GenBank/DDBJ databases">
        <title>Sequencing the genomes of 1000 actinobacteria strains.</title>
        <authorList>
            <person name="Klenk H.-P."/>
        </authorList>
    </citation>
    <scope>NUCLEOTIDE SEQUENCE [LARGE SCALE GENOMIC DNA]</scope>
    <source>
        <strain evidence="1 2">DSM 45679</strain>
    </source>
</reference>